<evidence type="ECO:0000313" key="9">
    <source>
        <dbReference type="Proteomes" id="UP000249819"/>
    </source>
</evidence>
<dbReference type="CDD" id="cd00075">
    <property type="entry name" value="HATPase"/>
    <property type="match status" value="1"/>
</dbReference>
<dbReference type="SMART" id="SM00387">
    <property type="entry name" value="HATPase_c"/>
    <property type="match status" value="1"/>
</dbReference>
<dbReference type="SMART" id="SM00388">
    <property type="entry name" value="HisKA"/>
    <property type="match status" value="1"/>
</dbReference>
<keyword evidence="3" id="KW-0597">Phosphoprotein</keyword>
<dbReference type="PANTHER" id="PTHR43547:SF2">
    <property type="entry name" value="HYBRID SIGNAL TRANSDUCTION HISTIDINE KINASE C"/>
    <property type="match status" value="1"/>
</dbReference>
<gene>
    <name evidence="8" type="ORF">CLV59_111135</name>
</gene>
<dbReference type="SUPFAM" id="SSF47384">
    <property type="entry name" value="Homodimeric domain of signal transducing histidine kinase"/>
    <property type="match status" value="1"/>
</dbReference>
<evidence type="ECO:0000256" key="3">
    <source>
        <dbReference type="ARBA" id="ARBA00022553"/>
    </source>
</evidence>
<dbReference type="Pfam" id="PF02518">
    <property type="entry name" value="HATPase_c"/>
    <property type="match status" value="1"/>
</dbReference>
<dbReference type="Proteomes" id="UP000249819">
    <property type="component" value="Unassembled WGS sequence"/>
</dbReference>
<dbReference type="Gene3D" id="1.10.287.130">
    <property type="match status" value="1"/>
</dbReference>
<comment type="caution">
    <text evidence="8">The sequence shown here is derived from an EMBL/GenBank/DDBJ whole genome shotgun (WGS) entry which is preliminary data.</text>
</comment>
<evidence type="ECO:0000256" key="2">
    <source>
        <dbReference type="ARBA" id="ARBA00012438"/>
    </source>
</evidence>
<dbReference type="RefSeq" id="WP_245950965.1">
    <property type="nucleotide sequence ID" value="NZ_QLMA01000011.1"/>
</dbReference>
<protein>
    <recommendedName>
        <fullName evidence="2">histidine kinase</fullName>
        <ecNumber evidence="2">2.7.13.3</ecNumber>
    </recommendedName>
</protein>
<dbReference type="AlphaFoldDB" id="A0A327VIU7"/>
<evidence type="ECO:0000256" key="4">
    <source>
        <dbReference type="ARBA" id="ARBA00022679"/>
    </source>
</evidence>
<reference evidence="8 9" key="1">
    <citation type="submission" date="2018-06" db="EMBL/GenBank/DDBJ databases">
        <title>Genomic Encyclopedia of Archaeal and Bacterial Type Strains, Phase II (KMG-II): from individual species to whole genera.</title>
        <authorList>
            <person name="Goeker M."/>
        </authorList>
    </citation>
    <scope>NUCLEOTIDE SEQUENCE [LARGE SCALE GENOMIC DNA]</scope>
    <source>
        <strain evidence="8 9">DSM 29821</strain>
    </source>
</reference>
<keyword evidence="6" id="KW-1133">Transmembrane helix</keyword>
<dbReference type="EC" id="2.7.13.3" evidence="2"/>
<sequence>MIPLKRIFPVIVALITVSLLGIIYIQVNWIKSAVVIKDKQLDQRAIDALNEVREYFINHKANTRTLRINSISGTDPMNNGFFDLGKQQVLRTYVTDRFTPAQIEKVIINSLRDHRLDTVHFEFAIAGPVAGIGASVWRVQTPGFAKLFGIVANDTLSKNKEYKMGVIPLDENYGPNMEQLYLIRPAKDEIVHQLTIMIIGGVCFTLIIITAFALTIRTLLNQKKLSEIKSDFINNMTHELKTPLATISLAIDAIGNEKVMDNKDKIRYFSGIIKEENKRMNKQVETILQSALLEKDEIGLKLQAMDVHAVIQNTVDNLQLQLANKNGIVDLQLNAVNPVIMADDVHFSNVVFNLLDNAIKYSKENLEVTINTYNTRKSLFIIITDNGIGMSKDTISRIFEKFYRAHTGNVHNVKGFGLGLSYVKAIVDAHHGKIKVESVVGKGSKFTLEFPQE</sequence>
<name>A0A327VIU7_9BACT</name>
<dbReference type="PRINTS" id="PR00344">
    <property type="entry name" value="BCTRLSENSOR"/>
</dbReference>
<dbReference type="EMBL" id="QLMA01000011">
    <property type="protein sequence ID" value="RAJ74016.1"/>
    <property type="molecule type" value="Genomic_DNA"/>
</dbReference>
<dbReference type="InterPro" id="IPR036097">
    <property type="entry name" value="HisK_dim/P_sf"/>
</dbReference>
<dbReference type="InterPro" id="IPR004358">
    <property type="entry name" value="Sig_transdc_His_kin-like_C"/>
</dbReference>
<dbReference type="SUPFAM" id="SSF55874">
    <property type="entry name" value="ATPase domain of HSP90 chaperone/DNA topoisomerase II/histidine kinase"/>
    <property type="match status" value="1"/>
</dbReference>
<evidence type="ECO:0000256" key="5">
    <source>
        <dbReference type="ARBA" id="ARBA00022777"/>
    </source>
</evidence>
<proteinExistence type="predicted"/>
<comment type="catalytic activity">
    <reaction evidence="1">
        <text>ATP + protein L-histidine = ADP + protein N-phospho-L-histidine.</text>
        <dbReference type="EC" id="2.7.13.3"/>
    </reaction>
</comment>
<accession>A0A327VIU7</accession>
<keyword evidence="6" id="KW-0472">Membrane</keyword>
<dbReference type="InterPro" id="IPR036890">
    <property type="entry name" value="HATPase_C_sf"/>
</dbReference>
<dbReference type="Pfam" id="PF00512">
    <property type="entry name" value="HisKA"/>
    <property type="match status" value="1"/>
</dbReference>
<feature type="transmembrane region" description="Helical" evidence="6">
    <location>
        <begin position="7"/>
        <end position="27"/>
    </location>
</feature>
<evidence type="ECO:0000313" key="8">
    <source>
        <dbReference type="EMBL" id="RAJ74016.1"/>
    </source>
</evidence>
<dbReference type="Gene3D" id="3.30.565.10">
    <property type="entry name" value="Histidine kinase-like ATPase, C-terminal domain"/>
    <property type="match status" value="1"/>
</dbReference>
<dbReference type="CDD" id="cd00082">
    <property type="entry name" value="HisKA"/>
    <property type="match status" value="1"/>
</dbReference>
<keyword evidence="5 8" id="KW-0418">Kinase</keyword>
<dbReference type="PANTHER" id="PTHR43547">
    <property type="entry name" value="TWO-COMPONENT HISTIDINE KINASE"/>
    <property type="match status" value="1"/>
</dbReference>
<evidence type="ECO:0000259" key="7">
    <source>
        <dbReference type="PROSITE" id="PS50109"/>
    </source>
</evidence>
<dbReference type="InterPro" id="IPR003661">
    <property type="entry name" value="HisK_dim/P_dom"/>
</dbReference>
<organism evidence="8 9">
    <name type="scientific">Chitinophaga dinghuensis</name>
    <dbReference type="NCBI Taxonomy" id="1539050"/>
    <lineage>
        <taxon>Bacteria</taxon>
        <taxon>Pseudomonadati</taxon>
        <taxon>Bacteroidota</taxon>
        <taxon>Chitinophagia</taxon>
        <taxon>Chitinophagales</taxon>
        <taxon>Chitinophagaceae</taxon>
        <taxon>Chitinophaga</taxon>
    </lineage>
</organism>
<evidence type="ECO:0000256" key="6">
    <source>
        <dbReference type="SAM" id="Phobius"/>
    </source>
</evidence>
<keyword evidence="6" id="KW-0812">Transmembrane</keyword>
<feature type="domain" description="Histidine kinase" evidence="7">
    <location>
        <begin position="235"/>
        <end position="453"/>
    </location>
</feature>
<dbReference type="InterPro" id="IPR003594">
    <property type="entry name" value="HATPase_dom"/>
</dbReference>
<dbReference type="GO" id="GO:0000155">
    <property type="term" value="F:phosphorelay sensor kinase activity"/>
    <property type="evidence" value="ECO:0007669"/>
    <property type="project" value="InterPro"/>
</dbReference>
<dbReference type="PROSITE" id="PS50109">
    <property type="entry name" value="HIS_KIN"/>
    <property type="match status" value="1"/>
</dbReference>
<keyword evidence="9" id="KW-1185">Reference proteome</keyword>
<dbReference type="FunFam" id="3.30.565.10:FF:000006">
    <property type="entry name" value="Sensor histidine kinase WalK"/>
    <property type="match status" value="1"/>
</dbReference>
<feature type="transmembrane region" description="Helical" evidence="6">
    <location>
        <begin position="194"/>
        <end position="220"/>
    </location>
</feature>
<dbReference type="InterPro" id="IPR005467">
    <property type="entry name" value="His_kinase_dom"/>
</dbReference>
<keyword evidence="4" id="KW-0808">Transferase</keyword>
<evidence type="ECO:0000256" key="1">
    <source>
        <dbReference type="ARBA" id="ARBA00000085"/>
    </source>
</evidence>